<name>H8XS82_FLAIG</name>
<feature type="transmembrane region" description="Helical" evidence="1">
    <location>
        <begin position="359"/>
        <end position="383"/>
    </location>
</feature>
<feature type="transmembrane region" description="Helical" evidence="1">
    <location>
        <begin position="7"/>
        <end position="32"/>
    </location>
</feature>
<dbReference type="eggNOG" id="ENOG503368E">
    <property type="taxonomic scope" value="Bacteria"/>
</dbReference>
<evidence type="ECO:0000256" key="1">
    <source>
        <dbReference type="SAM" id="Phobius"/>
    </source>
</evidence>
<dbReference type="EMBL" id="HE774682">
    <property type="protein sequence ID" value="CCG54666.1"/>
    <property type="molecule type" value="Genomic_DNA"/>
</dbReference>
<keyword evidence="1" id="KW-1133">Transmembrane helix</keyword>
<reference evidence="2 3" key="1">
    <citation type="journal article" date="2012" name="J. Bacteriol.">
        <title>Complete Genome Sequence of Flavobacterium indicum GPSTA100-9T, Isolated from Warm Spring Water.</title>
        <authorList>
            <person name="Barbier P."/>
            <person name="Houel A."/>
            <person name="Loux V."/>
            <person name="Poulain J."/>
            <person name="Bernardet J.F."/>
            <person name="Touchon M."/>
            <person name="Duchaud E."/>
        </authorList>
    </citation>
    <scope>NUCLEOTIDE SEQUENCE [LARGE SCALE GENOMIC DNA]</scope>
    <source>
        <strain evidence="3">DSM 17447 / CIP 109464 / GPTSA100-9</strain>
    </source>
</reference>
<feature type="transmembrane region" description="Helical" evidence="1">
    <location>
        <begin position="170"/>
        <end position="198"/>
    </location>
</feature>
<protein>
    <submittedName>
        <fullName evidence="2">Probable polysaccharide biosynthesis protein</fullName>
    </submittedName>
</protein>
<proteinExistence type="predicted"/>
<sequence>MKFNLSYFYYILSLLVLFLNNYELTFIIWLFIAFLTFKLKYSKQIFYIISCYSIIILISFLTEFLFYDHNLYNKVRDLTYLLKPILGLLIGYNISKEFKLNALQYAVKAGVILSFIHLLLVFFAILNHRTLSVSEIREHSGYFNDYEPFVLLLLFFSNSFQIQLTKKQKLTYIVIVGISVFSYLSRTNFLQLILLFLAIKGYFILTARSIKVISLTVIISLIGYFAIYNYNPKRKGSFVDEFLYKVKIIPIEAFKTKINKEDWKDFNDNFRSFENIKTFNQITYGGIQPILTGNGLGSTVDIGRRMQTNDGTIVRYYPALHNAFSTVLLKSGIIGVFFYLLSIFIIFNKIKTNSKEIFYLNNLIKGSAIFLLLSSWVFMGFYLKLDSKSILIGLLIGYREVLNNHLAKAT</sequence>
<dbReference type="STRING" id="1094466.KQS_13845"/>
<evidence type="ECO:0000313" key="2">
    <source>
        <dbReference type="EMBL" id="CCG54666.1"/>
    </source>
</evidence>
<feature type="transmembrane region" description="Helical" evidence="1">
    <location>
        <begin position="210"/>
        <end position="230"/>
    </location>
</feature>
<accession>H8XS82</accession>
<evidence type="ECO:0000313" key="3">
    <source>
        <dbReference type="Proteomes" id="UP000007599"/>
    </source>
</evidence>
<organism evidence="2 3">
    <name type="scientific">Flavobacterium indicum (strain DSM 17447 / CIP 109464 / GPTSA100-9)</name>
    <dbReference type="NCBI Taxonomy" id="1094466"/>
    <lineage>
        <taxon>Bacteria</taxon>
        <taxon>Pseudomonadati</taxon>
        <taxon>Bacteroidota</taxon>
        <taxon>Flavobacteriia</taxon>
        <taxon>Flavobacteriales</taxon>
        <taxon>Flavobacteriaceae</taxon>
        <taxon>Flavobacterium</taxon>
    </lineage>
</organism>
<feature type="transmembrane region" description="Helical" evidence="1">
    <location>
        <begin position="44"/>
        <end position="66"/>
    </location>
</feature>
<keyword evidence="1" id="KW-0472">Membrane</keyword>
<gene>
    <name evidence="2" type="ordered locus">KQS_13845</name>
</gene>
<keyword evidence="3" id="KW-1185">Reference proteome</keyword>
<dbReference type="PATRIC" id="fig|1094466.5.peg.2716"/>
<keyword evidence="1" id="KW-0812">Transmembrane</keyword>
<feature type="transmembrane region" description="Helical" evidence="1">
    <location>
        <begin position="327"/>
        <end position="347"/>
    </location>
</feature>
<dbReference type="Proteomes" id="UP000007599">
    <property type="component" value="Chromosome I"/>
</dbReference>
<feature type="transmembrane region" description="Helical" evidence="1">
    <location>
        <begin position="106"/>
        <end position="126"/>
    </location>
</feature>
<dbReference type="HOGENOM" id="CLU_670393_0_0_10"/>
<dbReference type="RefSeq" id="WP_014389783.1">
    <property type="nucleotide sequence ID" value="NC_017025.1"/>
</dbReference>
<dbReference type="AlphaFoldDB" id="H8XS82"/>
<reference evidence="3" key="2">
    <citation type="submission" date="2012-03" db="EMBL/GenBank/DDBJ databases">
        <title>Complete genome sequence of Flavobacterium indicum GPTSA100-9T, isolated from warm spring water.</title>
        <authorList>
            <person name="Barbier P."/>
            <person name="Houel A."/>
            <person name="Loux V."/>
            <person name="Poulain J."/>
            <person name="Bernardet J.-F."/>
            <person name="Touchon M."/>
            <person name="Duchaud E."/>
        </authorList>
    </citation>
    <scope>NUCLEOTIDE SEQUENCE [LARGE SCALE GENOMIC DNA]</scope>
    <source>
        <strain evidence="3">DSM 17447 / CIP 109464 / GPTSA100-9</strain>
    </source>
</reference>
<dbReference type="KEGG" id="fin:KQS_13845"/>
<dbReference type="OrthoDB" id="787277at2"/>